<keyword evidence="6" id="KW-0408">Iron</keyword>
<dbReference type="PROSITE" id="PS52016">
    <property type="entry name" value="TONB_DEPENDENT_REC_3"/>
    <property type="match status" value="1"/>
</dbReference>
<evidence type="ECO:0000313" key="16">
    <source>
        <dbReference type="Proteomes" id="UP000255317"/>
    </source>
</evidence>
<evidence type="ECO:0000256" key="6">
    <source>
        <dbReference type="ARBA" id="ARBA00023004"/>
    </source>
</evidence>
<dbReference type="Pfam" id="PF00593">
    <property type="entry name" value="TonB_dep_Rec_b-barrel"/>
    <property type="match status" value="1"/>
</dbReference>
<evidence type="ECO:0000256" key="2">
    <source>
        <dbReference type="ARBA" id="ARBA00022448"/>
    </source>
</evidence>
<dbReference type="Pfam" id="PF07715">
    <property type="entry name" value="Plug"/>
    <property type="match status" value="1"/>
</dbReference>
<dbReference type="Gene3D" id="2.40.170.20">
    <property type="entry name" value="TonB-dependent receptor, beta-barrel domain"/>
    <property type="match status" value="1"/>
</dbReference>
<feature type="domain" description="TonB-dependent receptor-like beta-barrel" evidence="13">
    <location>
        <begin position="271"/>
        <end position="712"/>
    </location>
</feature>
<evidence type="ECO:0000256" key="8">
    <source>
        <dbReference type="ARBA" id="ARBA00023077"/>
    </source>
</evidence>
<dbReference type="InterPro" id="IPR036942">
    <property type="entry name" value="Beta-barrel_TonB_sf"/>
</dbReference>
<dbReference type="InterPro" id="IPR008969">
    <property type="entry name" value="CarboxyPept-like_regulatory"/>
</dbReference>
<dbReference type="GO" id="GO:0006826">
    <property type="term" value="P:iron ion transport"/>
    <property type="evidence" value="ECO:0007669"/>
    <property type="project" value="UniProtKB-KW"/>
</dbReference>
<dbReference type="AlphaFoldDB" id="A0A370QG60"/>
<keyword evidence="15" id="KW-0675">Receptor</keyword>
<dbReference type="InterPro" id="IPR039426">
    <property type="entry name" value="TonB-dep_rcpt-like"/>
</dbReference>
<dbReference type="InterPro" id="IPR000531">
    <property type="entry name" value="Beta-barrel_TonB"/>
</dbReference>
<dbReference type="EMBL" id="QRAO01000002">
    <property type="protein sequence ID" value="RDK87351.1"/>
    <property type="molecule type" value="Genomic_DNA"/>
</dbReference>
<dbReference type="RefSeq" id="WP_170134746.1">
    <property type="nucleotide sequence ID" value="NZ_QRAO01000002.1"/>
</dbReference>
<keyword evidence="7" id="KW-0406">Ion transport</keyword>
<keyword evidence="8 12" id="KW-0798">TonB box</keyword>
<proteinExistence type="inferred from homology"/>
<evidence type="ECO:0000256" key="11">
    <source>
        <dbReference type="PROSITE-ProRule" id="PRU01360"/>
    </source>
</evidence>
<comment type="caution">
    <text evidence="15">The sequence shown here is derived from an EMBL/GenBank/DDBJ whole genome shotgun (WGS) entry which is preliminary data.</text>
</comment>
<comment type="subcellular location">
    <subcellularLocation>
        <location evidence="1 11">Cell outer membrane</location>
        <topology evidence="1 11">Multi-pass membrane protein</topology>
    </subcellularLocation>
</comment>
<dbReference type="SUPFAM" id="SSF49464">
    <property type="entry name" value="Carboxypeptidase regulatory domain-like"/>
    <property type="match status" value="1"/>
</dbReference>
<evidence type="ECO:0000256" key="7">
    <source>
        <dbReference type="ARBA" id="ARBA00023065"/>
    </source>
</evidence>
<keyword evidence="5 11" id="KW-0812">Transmembrane</keyword>
<dbReference type="InterPro" id="IPR012910">
    <property type="entry name" value="Plug_dom"/>
</dbReference>
<evidence type="ECO:0000256" key="9">
    <source>
        <dbReference type="ARBA" id="ARBA00023136"/>
    </source>
</evidence>
<dbReference type="Gene3D" id="2.60.40.1120">
    <property type="entry name" value="Carboxypeptidase-like, regulatory domain"/>
    <property type="match status" value="1"/>
</dbReference>
<comment type="similarity">
    <text evidence="11 12">Belongs to the TonB-dependent receptor family.</text>
</comment>
<dbReference type="PANTHER" id="PTHR32552:SF81">
    <property type="entry name" value="TONB-DEPENDENT OUTER MEMBRANE RECEPTOR"/>
    <property type="match status" value="1"/>
</dbReference>
<name>A0A370QG60_9FLAO</name>
<evidence type="ECO:0000313" key="15">
    <source>
        <dbReference type="EMBL" id="RDK87351.1"/>
    </source>
</evidence>
<evidence type="ECO:0000256" key="5">
    <source>
        <dbReference type="ARBA" id="ARBA00022692"/>
    </source>
</evidence>
<evidence type="ECO:0000259" key="14">
    <source>
        <dbReference type="Pfam" id="PF07715"/>
    </source>
</evidence>
<keyword evidence="10 11" id="KW-0998">Cell outer membrane</keyword>
<evidence type="ECO:0000256" key="3">
    <source>
        <dbReference type="ARBA" id="ARBA00022452"/>
    </source>
</evidence>
<keyword evidence="4" id="KW-0410">Iron transport</keyword>
<dbReference type="Gene3D" id="2.170.130.10">
    <property type="entry name" value="TonB-dependent receptor, plug domain"/>
    <property type="match status" value="1"/>
</dbReference>
<gene>
    <name evidence="15" type="ORF">C8D94_102538</name>
</gene>
<keyword evidence="16" id="KW-1185">Reference proteome</keyword>
<dbReference type="InterPro" id="IPR037066">
    <property type="entry name" value="Plug_dom_sf"/>
</dbReference>
<reference evidence="15 16" key="1">
    <citation type="submission" date="2018-07" db="EMBL/GenBank/DDBJ databases">
        <title>Genomic Encyclopedia of Type Strains, Phase IV (KMG-IV): sequencing the most valuable type-strain genomes for metagenomic binning, comparative biology and taxonomic classification.</title>
        <authorList>
            <person name="Goeker M."/>
        </authorList>
    </citation>
    <scope>NUCLEOTIDE SEQUENCE [LARGE SCALE GENOMIC DNA]</scope>
    <source>
        <strain evidence="15 16">DSM 101478</strain>
    </source>
</reference>
<dbReference type="SUPFAM" id="SSF56935">
    <property type="entry name" value="Porins"/>
    <property type="match status" value="1"/>
</dbReference>
<protein>
    <submittedName>
        <fullName evidence="15">Iron complex outermembrane receptor protein</fullName>
    </submittedName>
</protein>
<keyword evidence="9 11" id="KW-0472">Membrane</keyword>
<sequence length="755" mass="84013">MSTVICLTVFFYGNAQIVGNVTDAEGNPIADVSVIFDNEEISRTDASGTFQLKEKFALPLQVSFSHPDYFFSEELVEKNNSAFQLRKITVNNELSTVVLASDFNKKSRILAPTETITSEDLERFDPVDVVDALNQTEGIYIQNGAINTNRITIRGVGSRTLFGTNKIRAYFNGIPITNGSGSTEIDSYNTNALASIEVVKGPKATQYGTNLGGTLILSTTTPTENTTKITNNFTVGSFGLLKNSTTALLKEDRLTLFANYDHLQVDGFRENNRYNRNNYLVTSNYQLNKTFSLGLLLRHTNNFTQIASSLGETAFTENPTQAAFTWGQAMGFEDNRETLSGLSLETKISETFNNTTSVYYTYLDHYEPRPFNILEEYTHSYGLRSIFVKQYTLAKRNATLSFGGETYRDDYNGRIFENLYEENNGNGSFQGSLLGNNNEIREQLNVFATTTIPFSEKWKTEIGVNVNSTRYELMDKFNTGDANTSANRDFETLVAPNFSLQYQPSQDWALYGNVSRGFNYPSVEETLTPDGIVNPDIGPEIGWNYELGTKAKLLNRKLQFKVAAYLLSIDDLLVAERVGNDQFVGRNAGKTHNRGIEFGAEYTSTVLKNITLQAYVNADFNFHKFIDFVDGENDFSGNELTGVPDKKIAAGIRFQHPIGLYILANTLHVGSQPITDANNIFSDSYTIANVKAGYEGTLVEKLKITMSAGINNMADITYASSILINATAFGGNEPRYFYPAPPINFYGSLGIQYQL</sequence>
<dbReference type="Proteomes" id="UP000255317">
    <property type="component" value="Unassembled WGS sequence"/>
</dbReference>
<evidence type="ECO:0000256" key="10">
    <source>
        <dbReference type="ARBA" id="ARBA00023237"/>
    </source>
</evidence>
<keyword evidence="3 11" id="KW-1134">Transmembrane beta strand</keyword>
<accession>A0A370QG60</accession>
<keyword evidence="2 11" id="KW-0813">Transport</keyword>
<evidence type="ECO:0000259" key="13">
    <source>
        <dbReference type="Pfam" id="PF00593"/>
    </source>
</evidence>
<dbReference type="GO" id="GO:0009279">
    <property type="term" value="C:cell outer membrane"/>
    <property type="evidence" value="ECO:0007669"/>
    <property type="project" value="UniProtKB-SubCell"/>
</dbReference>
<organism evidence="15 16">
    <name type="scientific">Marinirhabdus gelatinilytica</name>
    <dbReference type="NCBI Taxonomy" id="1703343"/>
    <lineage>
        <taxon>Bacteria</taxon>
        <taxon>Pseudomonadati</taxon>
        <taxon>Bacteroidota</taxon>
        <taxon>Flavobacteriia</taxon>
        <taxon>Flavobacteriales</taxon>
        <taxon>Flavobacteriaceae</taxon>
    </lineage>
</organism>
<feature type="domain" description="TonB-dependent receptor plug" evidence="14">
    <location>
        <begin position="106"/>
        <end position="213"/>
    </location>
</feature>
<evidence type="ECO:0000256" key="1">
    <source>
        <dbReference type="ARBA" id="ARBA00004571"/>
    </source>
</evidence>
<evidence type="ECO:0000256" key="12">
    <source>
        <dbReference type="RuleBase" id="RU003357"/>
    </source>
</evidence>
<dbReference type="PANTHER" id="PTHR32552">
    <property type="entry name" value="FERRICHROME IRON RECEPTOR-RELATED"/>
    <property type="match status" value="1"/>
</dbReference>
<evidence type="ECO:0000256" key="4">
    <source>
        <dbReference type="ARBA" id="ARBA00022496"/>
    </source>
</evidence>